<dbReference type="SUPFAM" id="SSF54211">
    <property type="entry name" value="Ribosomal protein S5 domain 2-like"/>
    <property type="match status" value="1"/>
</dbReference>
<reference evidence="10" key="1">
    <citation type="submission" date="2021-03" db="EMBL/GenBank/DDBJ databases">
        <title>Antimicrobial resistance genes in bacteria isolated from Japanese honey, and their potential for conferring macrolide and lincosamide resistance in the American foulbrood pathogen Paenibacillus larvae.</title>
        <authorList>
            <person name="Okamoto M."/>
            <person name="Kumagai M."/>
            <person name="Kanamori H."/>
            <person name="Takamatsu D."/>
        </authorList>
    </citation>
    <scope>NUCLEOTIDE SEQUENCE</scope>
    <source>
        <strain evidence="10">J43TS3</strain>
    </source>
</reference>
<keyword evidence="11" id="KW-1185">Reference proteome</keyword>
<evidence type="ECO:0000259" key="8">
    <source>
        <dbReference type="Pfam" id="PF18376"/>
    </source>
</evidence>
<keyword evidence="7" id="KW-0456">Lyase</keyword>
<name>A0A919X9E7_9BACI</name>
<evidence type="ECO:0000256" key="6">
    <source>
        <dbReference type="ARBA" id="ARBA00023098"/>
    </source>
</evidence>
<feature type="domain" description="Mvd1 C-terminal" evidence="8">
    <location>
        <begin position="180"/>
        <end position="304"/>
    </location>
</feature>
<dbReference type="PANTHER" id="PTHR10977">
    <property type="entry name" value="DIPHOSPHOMEVALONATE DECARBOXYLASE"/>
    <property type="match status" value="1"/>
</dbReference>
<dbReference type="FunFam" id="3.30.230.10:FF:000072">
    <property type="entry name" value="Diphosphomevalonate decarboxylase"/>
    <property type="match status" value="1"/>
</dbReference>
<dbReference type="NCBIfam" id="TIGR01240">
    <property type="entry name" value="mevDPdecarb"/>
    <property type="match status" value="1"/>
</dbReference>
<dbReference type="Pfam" id="PF18376">
    <property type="entry name" value="MDD_C"/>
    <property type="match status" value="1"/>
</dbReference>
<dbReference type="InterPro" id="IPR053859">
    <property type="entry name" value="MVD-like_N"/>
</dbReference>
<dbReference type="GO" id="GO:0005524">
    <property type="term" value="F:ATP binding"/>
    <property type="evidence" value="ECO:0007669"/>
    <property type="project" value="UniProtKB-KW"/>
</dbReference>
<evidence type="ECO:0000256" key="5">
    <source>
        <dbReference type="ARBA" id="ARBA00022840"/>
    </source>
</evidence>
<gene>
    <name evidence="10" type="ORF">J43TS3_20900</name>
</gene>
<dbReference type="Gene3D" id="3.30.70.890">
    <property type="entry name" value="GHMP kinase, C-terminal domain"/>
    <property type="match status" value="1"/>
</dbReference>
<proteinExistence type="inferred from homology"/>
<sequence length="330" mass="35967">MKATAKAHTNIALIKYWGKRNEELILPTNNSLSITLDGFHTITNVSFKEELTNDVFYLNDSFVQGEQADRVTKFLNLVRDLAGRYVFAEVKSVNAVPTAAGFASSASGFAALAAASTKAVGLNLSDEQLSRLTRQGSGSACRSIYGGFAEWQKGEKEDGSDSFAVPVVAKDHWDIRVAAVVLSSKMKKVSSRAGMKRTVETSPFFKGWVESIPADLQSIKEGILERDFTKVGEIAEANCLKMHATTLGASPPFTYWLDTTVTVMQTVKQLRDSGIPAYFTIDAGPNVKVLYLPEYEVQIKQALQSIQGVADVKLSRVGQGITYLGDEDFA</sequence>
<dbReference type="GO" id="GO:0005829">
    <property type="term" value="C:cytosol"/>
    <property type="evidence" value="ECO:0007669"/>
    <property type="project" value="InterPro"/>
</dbReference>
<dbReference type="Pfam" id="PF22700">
    <property type="entry name" value="MVD-like_N"/>
    <property type="match status" value="1"/>
</dbReference>
<accession>A0A919X9E7</accession>
<dbReference type="PANTHER" id="PTHR10977:SF3">
    <property type="entry name" value="DIPHOSPHOMEVALONATE DECARBOXYLASE"/>
    <property type="match status" value="1"/>
</dbReference>
<keyword evidence="5" id="KW-0067">ATP-binding</keyword>
<dbReference type="EMBL" id="BORP01000003">
    <property type="protein sequence ID" value="GIO27479.1"/>
    <property type="molecule type" value="Genomic_DNA"/>
</dbReference>
<evidence type="ECO:0000256" key="1">
    <source>
        <dbReference type="ARBA" id="ARBA00008831"/>
    </source>
</evidence>
<dbReference type="EC" id="4.1.1.33" evidence="2"/>
<dbReference type="InterPro" id="IPR029765">
    <property type="entry name" value="Mev_diP_decarb"/>
</dbReference>
<dbReference type="RefSeq" id="WP_212920946.1">
    <property type="nucleotide sequence ID" value="NZ_BORP01000003.1"/>
</dbReference>
<evidence type="ECO:0000259" key="9">
    <source>
        <dbReference type="Pfam" id="PF22700"/>
    </source>
</evidence>
<organism evidence="10 11">
    <name type="scientific">Ornithinibacillus bavariensis</name>
    <dbReference type="NCBI Taxonomy" id="545502"/>
    <lineage>
        <taxon>Bacteria</taxon>
        <taxon>Bacillati</taxon>
        <taxon>Bacillota</taxon>
        <taxon>Bacilli</taxon>
        <taxon>Bacillales</taxon>
        <taxon>Bacillaceae</taxon>
        <taxon>Ornithinibacillus</taxon>
    </lineage>
</organism>
<comment type="similarity">
    <text evidence="1">Belongs to the diphosphomevalonate decarboxylase family.</text>
</comment>
<dbReference type="InterPro" id="IPR041431">
    <property type="entry name" value="Mvd1_C"/>
</dbReference>
<dbReference type="SUPFAM" id="SSF55060">
    <property type="entry name" value="GHMP Kinase, C-terminal domain"/>
    <property type="match status" value="1"/>
</dbReference>
<comment type="caution">
    <text evidence="10">The sequence shown here is derived from an EMBL/GenBank/DDBJ whole genome shotgun (WGS) entry which is preliminary data.</text>
</comment>
<dbReference type="InterPro" id="IPR014721">
    <property type="entry name" value="Ribsml_uS5_D2-typ_fold_subgr"/>
</dbReference>
<dbReference type="Gene3D" id="3.30.230.10">
    <property type="match status" value="1"/>
</dbReference>
<dbReference type="PIRSF" id="PIRSF015950">
    <property type="entry name" value="Mev_P_decrbx"/>
    <property type="match status" value="1"/>
</dbReference>
<evidence type="ECO:0000256" key="2">
    <source>
        <dbReference type="ARBA" id="ARBA00012296"/>
    </source>
</evidence>
<evidence type="ECO:0000256" key="3">
    <source>
        <dbReference type="ARBA" id="ARBA00022516"/>
    </source>
</evidence>
<dbReference type="InterPro" id="IPR005935">
    <property type="entry name" value="Mev_decarb"/>
</dbReference>
<evidence type="ECO:0000256" key="7">
    <source>
        <dbReference type="ARBA" id="ARBA00023239"/>
    </source>
</evidence>
<keyword evidence="3" id="KW-0444">Lipid biosynthesis</keyword>
<evidence type="ECO:0000313" key="10">
    <source>
        <dbReference type="EMBL" id="GIO27479.1"/>
    </source>
</evidence>
<keyword evidence="4" id="KW-0547">Nucleotide-binding</keyword>
<evidence type="ECO:0000256" key="4">
    <source>
        <dbReference type="ARBA" id="ARBA00022741"/>
    </source>
</evidence>
<dbReference type="AlphaFoldDB" id="A0A919X9E7"/>
<feature type="domain" description="Diphosphomevalonate decarboxylase-like N-terminal" evidence="9">
    <location>
        <begin position="7"/>
        <end position="164"/>
    </location>
</feature>
<protein>
    <recommendedName>
        <fullName evidence="2">diphosphomevalonate decarboxylase</fullName>
        <ecNumber evidence="2">4.1.1.33</ecNumber>
    </recommendedName>
</protein>
<dbReference type="Proteomes" id="UP000676917">
    <property type="component" value="Unassembled WGS sequence"/>
</dbReference>
<keyword evidence="6" id="KW-0443">Lipid metabolism</keyword>
<dbReference type="InterPro" id="IPR020568">
    <property type="entry name" value="Ribosomal_Su5_D2-typ_SF"/>
</dbReference>
<dbReference type="GO" id="GO:0019287">
    <property type="term" value="P:isopentenyl diphosphate biosynthetic process, mevalonate pathway"/>
    <property type="evidence" value="ECO:0007669"/>
    <property type="project" value="InterPro"/>
</dbReference>
<evidence type="ECO:0000313" key="11">
    <source>
        <dbReference type="Proteomes" id="UP000676917"/>
    </source>
</evidence>
<dbReference type="GO" id="GO:0004163">
    <property type="term" value="F:diphosphomevalonate decarboxylase activity"/>
    <property type="evidence" value="ECO:0007669"/>
    <property type="project" value="UniProtKB-EC"/>
</dbReference>
<dbReference type="InterPro" id="IPR036554">
    <property type="entry name" value="GHMP_kinase_C_sf"/>
</dbReference>